<dbReference type="EMBL" id="JBHSDV010000001">
    <property type="protein sequence ID" value="MFC4386662.1"/>
    <property type="molecule type" value="Genomic_DNA"/>
</dbReference>
<dbReference type="InterPro" id="IPR025584">
    <property type="entry name" value="Cthe_2159"/>
</dbReference>
<gene>
    <name evidence="2" type="ORF">ACFOZ1_02455</name>
</gene>
<protein>
    <submittedName>
        <fullName evidence="2">Carbohydrate-binding domain-containing protein</fullName>
    </submittedName>
</protein>
<sequence length="682" mass="72213">MSVEKNIKLYVIIVMLLFVVLLSACSKEQQTENGITYAEDDVYLNWVDDDVTHVYFDDTSITADDNNQTVIQDNQIEIYTAGTYVLEGTLTDGQVVVNTEGTGTVRLILNGASIHSTTTSAIYIKQADKTVISLEEGTENHLSDGDEYVYLNEETDEPSSALFSKDDVTINGDGNLTVEGNYNDAITSRDNLKIIGGTITVQSVDDGIVGRDLVALKDATIHIKAGGDGVKSTNDADEDKGNVILESGTLTIDSSGDGIQSENTVTVLDGVYTITSGGGSPDVIESQEMMGNGFGGMRPGSDGAPMESNPTGEGMTPPDGNTSMTPPDSNNSREEGMVPPEWGESGEEGMASPEEMIPSNGNKTTEEEASSSLSSEENTTNKNEEDTVSMKGIKATNSLTISGGTITIDANDDAIHSDTDIIINGGDIDVATGDDGIHADKDVMIASGDIVIRKSLEGIEGSNITFNNGNIDITAEDDGVNVNGGSDGAERAQFDRDQLNQETTQTQETEETGELLISGGSITVDANGDGLDSNTSITMTGGTVIVYGPTNNGNGALDYDQSFDITGGTLIAAGSAGMAQGVSSTSEQATMMMTFEETQIKGTLVEITDEDGNQIIKIEPEKDFQTIVISDNQLSEDGTYMLYTDGDERTTFEMSSMMTYVNESGVTVQQGAMQGGFRESRQ</sequence>
<feature type="compositionally biased region" description="Low complexity" evidence="1">
    <location>
        <begin position="370"/>
        <end position="381"/>
    </location>
</feature>
<feature type="region of interest" description="Disordered" evidence="1">
    <location>
        <begin position="278"/>
        <end position="388"/>
    </location>
</feature>
<evidence type="ECO:0000313" key="3">
    <source>
        <dbReference type="Proteomes" id="UP001595880"/>
    </source>
</evidence>
<accession>A0ABV8VQB8</accession>
<evidence type="ECO:0000256" key="1">
    <source>
        <dbReference type="SAM" id="MobiDB-lite"/>
    </source>
</evidence>
<reference evidence="3" key="1">
    <citation type="journal article" date="2019" name="Int. J. Syst. Evol. Microbiol.">
        <title>The Global Catalogue of Microorganisms (GCM) 10K type strain sequencing project: providing services to taxonomists for standard genome sequencing and annotation.</title>
        <authorList>
            <consortium name="The Broad Institute Genomics Platform"/>
            <consortium name="The Broad Institute Genome Sequencing Center for Infectious Disease"/>
            <person name="Wu L."/>
            <person name="Ma J."/>
        </authorList>
    </citation>
    <scope>NUCLEOTIDE SEQUENCE [LARGE SCALE GENOMIC DNA]</scope>
    <source>
        <strain evidence="3">KACC 14058</strain>
    </source>
</reference>
<dbReference type="Pfam" id="PF14262">
    <property type="entry name" value="Cthe_2159"/>
    <property type="match status" value="1"/>
</dbReference>
<comment type="caution">
    <text evidence="2">The sequence shown here is derived from an EMBL/GenBank/DDBJ whole genome shotgun (WGS) entry which is preliminary data.</text>
</comment>
<name>A0ABV8VQB8_9BACI</name>
<keyword evidence="3" id="KW-1185">Reference proteome</keyword>
<dbReference type="RefSeq" id="WP_390195459.1">
    <property type="nucleotide sequence ID" value="NZ_JBHSDV010000001.1"/>
</dbReference>
<proteinExistence type="predicted"/>
<organism evidence="2 3">
    <name type="scientific">Gracilibacillus marinus</name>
    <dbReference type="NCBI Taxonomy" id="630535"/>
    <lineage>
        <taxon>Bacteria</taxon>
        <taxon>Bacillati</taxon>
        <taxon>Bacillota</taxon>
        <taxon>Bacilli</taxon>
        <taxon>Bacillales</taxon>
        <taxon>Bacillaceae</taxon>
        <taxon>Gracilibacillus</taxon>
    </lineage>
</organism>
<dbReference type="Proteomes" id="UP001595880">
    <property type="component" value="Unassembled WGS sequence"/>
</dbReference>
<feature type="compositionally biased region" description="Polar residues" evidence="1">
    <location>
        <begin position="319"/>
        <end position="330"/>
    </location>
</feature>
<evidence type="ECO:0000313" key="2">
    <source>
        <dbReference type="EMBL" id="MFC4386662.1"/>
    </source>
</evidence>
<dbReference type="PROSITE" id="PS51257">
    <property type="entry name" value="PROKAR_LIPOPROTEIN"/>
    <property type="match status" value="1"/>
</dbReference>